<dbReference type="PANTHER" id="PTHR31793:SF27">
    <property type="entry name" value="NOVEL THIOESTERASE SUPERFAMILY DOMAIN AND SAPOSIN A-TYPE DOMAIN CONTAINING PROTEIN (0610012H03RIK)"/>
    <property type="match status" value="1"/>
</dbReference>
<dbReference type="GO" id="GO:0047617">
    <property type="term" value="F:fatty acyl-CoA hydrolase activity"/>
    <property type="evidence" value="ECO:0007669"/>
    <property type="project" value="TreeGrafter"/>
</dbReference>
<evidence type="ECO:0000313" key="4">
    <source>
        <dbReference type="EMBL" id="XCF16260.1"/>
    </source>
</evidence>
<feature type="region of interest" description="Disordered" evidence="3">
    <location>
        <begin position="104"/>
        <end position="132"/>
    </location>
</feature>
<evidence type="ECO:0000256" key="2">
    <source>
        <dbReference type="ARBA" id="ARBA00022801"/>
    </source>
</evidence>
<gene>
    <name evidence="4" type="ORF">ABSL23_13575</name>
</gene>
<dbReference type="Pfam" id="PF13279">
    <property type="entry name" value="4HBT_2"/>
    <property type="match status" value="1"/>
</dbReference>
<protein>
    <submittedName>
        <fullName evidence="4">Thioesterase family protein</fullName>
        <ecNumber evidence="4">3.1.2.-</ecNumber>
    </submittedName>
</protein>
<dbReference type="RefSeq" id="WP_353634127.1">
    <property type="nucleotide sequence ID" value="NZ_CP159204.1"/>
</dbReference>
<reference evidence="4" key="1">
    <citation type="submission" date="2024-06" db="EMBL/GenBank/DDBJ databases">
        <title>Genome Sequence of an extremely halophilic archaeon isolated from Permian era halite, Salado Formation, Carlsbad, New Mexico: Halobacterium sp. strain NMX12-1.</title>
        <authorList>
            <person name="Sotoa L."/>
            <person name="DasSarma P."/>
            <person name="Anton B.P."/>
            <person name="Vincze T."/>
            <person name="Verma I."/>
            <person name="Eralp B."/>
            <person name="Powers D.W."/>
            <person name="Dozier B.L."/>
            <person name="Roberts R.J."/>
            <person name="DasSarma S."/>
        </authorList>
    </citation>
    <scope>NUCLEOTIDE SEQUENCE</scope>
    <source>
        <strain evidence="4">NMX12-1</strain>
    </source>
</reference>
<organism evidence="4">
    <name type="scientific">Halobacterium sp. NMX12-1</name>
    <dbReference type="NCBI Taxonomy" id="3166650"/>
    <lineage>
        <taxon>Archaea</taxon>
        <taxon>Methanobacteriati</taxon>
        <taxon>Methanobacteriota</taxon>
        <taxon>Stenosarchaea group</taxon>
        <taxon>Halobacteria</taxon>
        <taxon>Halobacteriales</taxon>
        <taxon>Halobacteriaceae</taxon>
        <taxon>Halobacterium</taxon>
    </lineage>
</organism>
<accession>A0AAU8CBL2</accession>
<dbReference type="PANTHER" id="PTHR31793">
    <property type="entry name" value="4-HYDROXYBENZOYL-COA THIOESTERASE FAMILY MEMBER"/>
    <property type="match status" value="1"/>
</dbReference>
<dbReference type="SUPFAM" id="SSF54637">
    <property type="entry name" value="Thioesterase/thiol ester dehydrase-isomerase"/>
    <property type="match status" value="1"/>
</dbReference>
<sequence length="132" mass="14594">MTEFPFATAVDVRYQDHDTLGHVNNAVYVTYMEEARVAYLSEYAGLAMDDISMVVAHLDVDFRRTVEYADEVEVAVGVTDVGGSSFTMAYEVRDGETVAVEGESVQVTLDPETGESQPVPDEWRDSFEPVEG</sequence>
<dbReference type="EC" id="3.1.2.-" evidence="4"/>
<dbReference type="CDD" id="cd00586">
    <property type="entry name" value="4HBT"/>
    <property type="match status" value="1"/>
</dbReference>
<name>A0AAU8CBL2_9EURY</name>
<evidence type="ECO:0000256" key="3">
    <source>
        <dbReference type="SAM" id="MobiDB-lite"/>
    </source>
</evidence>
<keyword evidence="2 4" id="KW-0378">Hydrolase</keyword>
<dbReference type="EMBL" id="CP159204">
    <property type="protein sequence ID" value="XCF16260.1"/>
    <property type="molecule type" value="Genomic_DNA"/>
</dbReference>
<dbReference type="KEGG" id="hanx:ABSL23_13575"/>
<comment type="similarity">
    <text evidence="1">Belongs to the 4-hydroxybenzoyl-CoA thioesterase family.</text>
</comment>
<feature type="compositionally biased region" description="Basic and acidic residues" evidence="3">
    <location>
        <begin position="121"/>
        <end position="132"/>
    </location>
</feature>
<dbReference type="InterPro" id="IPR029069">
    <property type="entry name" value="HotDog_dom_sf"/>
</dbReference>
<proteinExistence type="inferred from homology"/>
<evidence type="ECO:0000256" key="1">
    <source>
        <dbReference type="ARBA" id="ARBA00005953"/>
    </source>
</evidence>
<dbReference type="InterPro" id="IPR050563">
    <property type="entry name" value="4-hydroxybenzoyl-CoA_TE"/>
</dbReference>
<dbReference type="AlphaFoldDB" id="A0AAU8CBL2"/>
<dbReference type="GeneID" id="91110197"/>
<dbReference type="Gene3D" id="3.10.129.10">
    <property type="entry name" value="Hotdog Thioesterase"/>
    <property type="match status" value="1"/>
</dbReference>